<accession>A0A819DKC4</accession>
<proteinExistence type="inferred from homology"/>
<dbReference type="InterPro" id="IPR000768">
    <property type="entry name" value="ART"/>
</dbReference>
<comment type="catalytic activity">
    <reaction evidence="5 6">
        <text>L-arginyl-[protein] + NAD(+) = N(omega)-(ADP-D-ribosyl)-L-arginyl-[protein] + nicotinamide + H(+)</text>
        <dbReference type="Rhea" id="RHEA:19149"/>
        <dbReference type="Rhea" id="RHEA-COMP:10532"/>
        <dbReference type="Rhea" id="RHEA-COMP:15087"/>
        <dbReference type="ChEBI" id="CHEBI:15378"/>
        <dbReference type="ChEBI" id="CHEBI:17154"/>
        <dbReference type="ChEBI" id="CHEBI:29965"/>
        <dbReference type="ChEBI" id="CHEBI:57540"/>
        <dbReference type="ChEBI" id="CHEBI:142554"/>
        <dbReference type="EC" id="2.4.2.31"/>
    </reaction>
</comment>
<evidence type="ECO:0000256" key="2">
    <source>
        <dbReference type="ARBA" id="ARBA00022676"/>
    </source>
</evidence>
<keyword evidence="2 6" id="KW-0328">Glycosyltransferase</keyword>
<dbReference type="Proteomes" id="UP000663845">
    <property type="component" value="Unassembled WGS sequence"/>
</dbReference>
<organism evidence="9 10">
    <name type="scientific">Adineta steineri</name>
    <dbReference type="NCBI Taxonomy" id="433720"/>
    <lineage>
        <taxon>Eukaryota</taxon>
        <taxon>Metazoa</taxon>
        <taxon>Spiralia</taxon>
        <taxon>Gnathifera</taxon>
        <taxon>Rotifera</taxon>
        <taxon>Eurotatoria</taxon>
        <taxon>Bdelloidea</taxon>
        <taxon>Adinetida</taxon>
        <taxon>Adinetidae</taxon>
        <taxon>Adineta</taxon>
    </lineage>
</organism>
<evidence type="ECO:0000256" key="3">
    <source>
        <dbReference type="ARBA" id="ARBA00022679"/>
    </source>
</evidence>
<evidence type="ECO:0000313" key="10">
    <source>
        <dbReference type="Proteomes" id="UP000663844"/>
    </source>
</evidence>
<evidence type="ECO:0000256" key="1">
    <source>
        <dbReference type="ARBA" id="ARBA00009558"/>
    </source>
</evidence>
<protein>
    <recommendedName>
        <fullName evidence="6">NAD(P)(+)--arginine ADP-ribosyltransferase</fullName>
        <ecNumber evidence="6">2.4.2.31</ecNumber>
    </recommendedName>
    <alternativeName>
        <fullName evidence="6">Mono(ADP-ribosyl)transferase</fullName>
    </alternativeName>
</protein>
<keyword evidence="4" id="KW-0548">Nucleotidyltransferase</keyword>
<reference evidence="9" key="1">
    <citation type="submission" date="2021-02" db="EMBL/GenBank/DDBJ databases">
        <authorList>
            <person name="Nowell W R."/>
        </authorList>
    </citation>
    <scope>NUCLEOTIDE SEQUENCE</scope>
</reference>
<dbReference type="PROSITE" id="PS51996">
    <property type="entry name" value="TR_MART"/>
    <property type="match status" value="1"/>
</dbReference>
<dbReference type="GO" id="GO:0106274">
    <property type="term" value="F:NAD+-protein-arginine ADP-ribosyltransferase activity"/>
    <property type="evidence" value="ECO:0007669"/>
    <property type="project" value="UniProtKB-EC"/>
</dbReference>
<evidence type="ECO:0000256" key="7">
    <source>
        <dbReference type="SAM" id="MobiDB-lite"/>
    </source>
</evidence>
<dbReference type="AlphaFoldDB" id="A0A819DKC4"/>
<keyword evidence="6" id="KW-0520">NAD</keyword>
<gene>
    <name evidence="8" type="ORF">JYZ213_LOCUS11473</name>
    <name evidence="9" type="ORF">OXD698_LOCUS19702</name>
</gene>
<dbReference type="Gene3D" id="3.90.176.10">
    <property type="entry name" value="Toxin ADP-ribosyltransferase, Chain A, domain 1"/>
    <property type="match status" value="1"/>
</dbReference>
<evidence type="ECO:0000256" key="4">
    <source>
        <dbReference type="ARBA" id="ARBA00022695"/>
    </source>
</evidence>
<sequence>MATSSTKHSAQANNLSKSRYTDIKDEPVGKILMPIDGYQNEPLLTLEEALSSFSNFFVDLKQNIWIAKCNCKNPPDGLTQDESAAIHLYTMEFKSGDSLYKVLNRLLRTEKRDHLVPWFKFLKLFITALLKLNPVSATVWRGVRGEDLSLQYPTGRQFAWWGISSCTTTPDVLQTTNFLGKSGTRTLFSIECVNAKSIKTHSHFSETEKEIVLMPGTFFEVVGQVNPAEGLHIIHLKEIQPPFPLLKLPSNQQQISTRTQEKYKPDSESKSIKPSSATPLVKGSTKEGSLLNFDKLKDVPRLCMPVKSSDFCMAASVLGRKSQYLEMIRLSETNLGIMLNQHDIERNWFELRQPDDMSVLHSTDLVYNDYVHRVVALPNNEFIINVHGGNELSVLIKNRVLKPSIQPYTADKGIVSTAFISDKNCLVIQTNEPRELRFYDL</sequence>
<dbReference type="EC" id="2.4.2.31" evidence="6"/>
<feature type="region of interest" description="Disordered" evidence="7">
    <location>
        <begin position="259"/>
        <end position="283"/>
    </location>
</feature>
<evidence type="ECO:0000313" key="9">
    <source>
        <dbReference type="EMBL" id="CAF3825224.1"/>
    </source>
</evidence>
<dbReference type="GO" id="GO:0016779">
    <property type="term" value="F:nucleotidyltransferase activity"/>
    <property type="evidence" value="ECO:0007669"/>
    <property type="project" value="UniProtKB-KW"/>
</dbReference>
<dbReference type="Proteomes" id="UP000663844">
    <property type="component" value="Unassembled WGS sequence"/>
</dbReference>
<keyword evidence="3 6" id="KW-0808">Transferase</keyword>
<dbReference type="EMBL" id="CAJOAZ010001528">
    <property type="protein sequence ID" value="CAF3825224.1"/>
    <property type="molecule type" value="Genomic_DNA"/>
</dbReference>
<dbReference type="Pfam" id="PF01129">
    <property type="entry name" value="ART"/>
    <property type="match status" value="1"/>
</dbReference>
<feature type="compositionally biased region" description="Basic and acidic residues" evidence="7">
    <location>
        <begin position="259"/>
        <end position="271"/>
    </location>
</feature>
<name>A0A819DKC4_9BILA</name>
<keyword evidence="6" id="KW-0521">NADP</keyword>
<comment type="caution">
    <text evidence="9">The sequence shown here is derived from an EMBL/GenBank/DDBJ whole genome shotgun (WGS) entry which is preliminary data.</text>
</comment>
<evidence type="ECO:0000256" key="5">
    <source>
        <dbReference type="ARBA" id="ARBA00047597"/>
    </source>
</evidence>
<evidence type="ECO:0000313" key="8">
    <source>
        <dbReference type="EMBL" id="CAF0918423.1"/>
    </source>
</evidence>
<evidence type="ECO:0000256" key="6">
    <source>
        <dbReference type="RuleBase" id="RU361228"/>
    </source>
</evidence>
<comment type="similarity">
    <text evidence="1 6">Belongs to the Arg-specific ADP-ribosyltransferase family.</text>
</comment>
<dbReference type="SUPFAM" id="SSF56399">
    <property type="entry name" value="ADP-ribosylation"/>
    <property type="match status" value="1"/>
</dbReference>
<dbReference type="EMBL" id="CAJNOG010000086">
    <property type="protein sequence ID" value="CAF0918423.1"/>
    <property type="molecule type" value="Genomic_DNA"/>
</dbReference>